<feature type="region of interest" description="Disordered" evidence="1">
    <location>
        <begin position="126"/>
        <end position="150"/>
    </location>
</feature>
<feature type="compositionally biased region" description="Basic and acidic residues" evidence="1">
    <location>
        <begin position="126"/>
        <end position="142"/>
    </location>
</feature>
<gene>
    <name evidence="2" type="ORF">Ahy_A02g007212</name>
</gene>
<evidence type="ECO:0000256" key="1">
    <source>
        <dbReference type="SAM" id="MobiDB-lite"/>
    </source>
</evidence>
<protein>
    <submittedName>
        <fullName evidence="2">Uncharacterized protein</fullName>
    </submittedName>
</protein>
<dbReference type="AlphaFoldDB" id="A0A445ECB7"/>
<name>A0A445ECB7_ARAHY</name>
<organism evidence="2 3">
    <name type="scientific">Arachis hypogaea</name>
    <name type="common">Peanut</name>
    <dbReference type="NCBI Taxonomy" id="3818"/>
    <lineage>
        <taxon>Eukaryota</taxon>
        <taxon>Viridiplantae</taxon>
        <taxon>Streptophyta</taxon>
        <taxon>Embryophyta</taxon>
        <taxon>Tracheophyta</taxon>
        <taxon>Spermatophyta</taxon>
        <taxon>Magnoliopsida</taxon>
        <taxon>eudicotyledons</taxon>
        <taxon>Gunneridae</taxon>
        <taxon>Pentapetalae</taxon>
        <taxon>rosids</taxon>
        <taxon>fabids</taxon>
        <taxon>Fabales</taxon>
        <taxon>Fabaceae</taxon>
        <taxon>Papilionoideae</taxon>
        <taxon>50 kb inversion clade</taxon>
        <taxon>dalbergioids sensu lato</taxon>
        <taxon>Dalbergieae</taxon>
        <taxon>Pterocarpus clade</taxon>
        <taxon>Arachis</taxon>
    </lineage>
</organism>
<sequence length="150" mass="17584">MEQADMTSCSKGAIGSEIYRQQVEESQHDLVNLLTQQMTTILNPMMADHESKFNRLARQVQRIARIVDYEEGERHNARGNNEGFENISQNENNIFNRENPHIVPHGQNADEFLTRLPHLAEKIRQTELMRKEKEKHRSEQRSKSKPFTQK</sequence>
<dbReference type="EMBL" id="SDMP01000002">
    <property type="protein sequence ID" value="RYR72973.1"/>
    <property type="molecule type" value="Genomic_DNA"/>
</dbReference>
<keyword evidence="3" id="KW-1185">Reference proteome</keyword>
<dbReference type="Proteomes" id="UP000289738">
    <property type="component" value="Chromosome A02"/>
</dbReference>
<evidence type="ECO:0000313" key="2">
    <source>
        <dbReference type="EMBL" id="RYR72973.1"/>
    </source>
</evidence>
<accession>A0A445ECB7</accession>
<evidence type="ECO:0000313" key="3">
    <source>
        <dbReference type="Proteomes" id="UP000289738"/>
    </source>
</evidence>
<proteinExistence type="predicted"/>
<reference evidence="2 3" key="1">
    <citation type="submission" date="2019-01" db="EMBL/GenBank/DDBJ databases">
        <title>Sequencing of cultivated peanut Arachis hypogaea provides insights into genome evolution and oil improvement.</title>
        <authorList>
            <person name="Chen X."/>
        </authorList>
    </citation>
    <scope>NUCLEOTIDE SEQUENCE [LARGE SCALE GENOMIC DNA]</scope>
    <source>
        <strain evidence="3">cv. Fuhuasheng</strain>
        <tissue evidence="2">Leaves</tissue>
    </source>
</reference>
<comment type="caution">
    <text evidence="2">The sequence shown here is derived from an EMBL/GenBank/DDBJ whole genome shotgun (WGS) entry which is preliminary data.</text>
</comment>